<keyword evidence="2" id="KW-0812">Transmembrane</keyword>
<feature type="region of interest" description="Disordered" evidence="1">
    <location>
        <begin position="1"/>
        <end position="110"/>
    </location>
</feature>
<evidence type="ECO:0000256" key="1">
    <source>
        <dbReference type="SAM" id="MobiDB-lite"/>
    </source>
</evidence>
<feature type="transmembrane region" description="Helical" evidence="2">
    <location>
        <begin position="354"/>
        <end position="378"/>
    </location>
</feature>
<evidence type="ECO:0000256" key="2">
    <source>
        <dbReference type="SAM" id="Phobius"/>
    </source>
</evidence>
<feature type="compositionally biased region" description="Low complexity" evidence="1">
    <location>
        <begin position="77"/>
        <end position="110"/>
    </location>
</feature>
<keyword evidence="2" id="KW-0472">Membrane</keyword>
<dbReference type="OrthoDB" id="5125954at2"/>
<name>A0A3S0XJT9_9MICO</name>
<gene>
    <name evidence="3" type="ORF">ELQ94_16645</name>
</gene>
<dbReference type="AlphaFoldDB" id="A0A3S0XJT9"/>
<feature type="compositionally biased region" description="Basic and acidic residues" evidence="1">
    <location>
        <begin position="303"/>
        <end position="317"/>
    </location>
</feature>
<evidence type="ECO:0000313" key="4">
    <source>
        <dbReference type="Proteomes" id="UP000274909"/>
    </source>
</evidence>
<accession>A0A3S0XJT9</accession>
<dbReference type="Proteomes" id="UP000274909">
    <property type="component" value="Unassembled WGS sequence"/>
</dbReference>
<sequence length="382" mass="38985">MTTPAEEQPLSRRQLRELQKSGRSSSTATRNEPAATDPSASTGPVETESVETQASTSEPYAKVAPTDEVIETAEIVSAPPESESENAEPAAPPETTTAQEATEVSAPAEAVVPVIPNDGVPLTRRQARELERARTASITVIGADQGIARGETGEVVTAEAIDDPTGEHAPVSASTPELAVVAKNASETGDLTEAVIDADDRRAATGTDSASDTDDAIDTVVAGDFGEAALENDSDPLADEKPFDALIATGIAEADQTPTTSSTLIVGSPMSTFTGPIGGTGEIMVTGSIDLPRTLTGTADPGTGDRADYDRSLDHEPPAPPTAGTPVSASRAVSTHTSARDIIAPPARSKRPSIVPVLAIIAGVLMVAVLAVVVTSLLTGTL</sequence>
<feature type="compositionally biased region" description="Polar residues" evidence="1">
    <location>
        <begin position="21"/>
        <end position="30"/>
    </location>
</feature>
<feature type="region of interest" description="Disordered" evidence="1">
    <location>
        <begin position="292"/>
        <end position="344"/>
    </location>
</feature>
<keyword evidence="2" id="KW-1133">Transmembrane helix</keyword>
<evidence type="ECO:0000313" key="3">
    <source>
        <dbReference type="EMBL" id="RUQ97176.1"/>
    </source>
</evidence>
<dbReference type="EMBL" id="RZGZ01000006">
    <property type="protein sequence ID" value="RUQ97176.1"/>
    <property type="molecule type" value="Genomic_DNA"/>
</dbReference>
<comment type="caution">
    <text evidence="3">The sequence shown here is derived from an EMBL/GenBank/DDBJ whole genome shotgun (WGS) entry which is preliminary data.</text>
</comment>
<keyword evidence="4" id="KW-1185">Reference proteome</keyword>
<organism evidence="3 4">
    <name type="scientific">Labedella endophytica</name>
    <dbReference type="NCBI Taxonomy" id="1523160"/>
    <lineage>
        <taxon>Bacteria</taxon>
        <taxon>Bacillati</taxon>
        <taxon>Actinomycetota</taxon>
        <taxon>Actinomycetes</taxon>
        <taxon>Micrococcales</taxon>
        <taxon>Microbacteriaceae</taxon>
        <taxon>Labedella</taxon>
    </lineage>
</organism>
<feature type="compositionally biased region" description="Polar residues" evidence="1">
    <location>
        <begin position="325"/>
        <end position="337"/>
    </location>
</feature>
<proteinExistence type="predicted"/>
<reference evidence="3 4" key="1">
    <citation type="submission" date="2018-12" db="EMBL/GenBank/DDBJ databases">
        <authorList>
            <person name="Li F."/>
        </authorList>
    </citation>
    <scope>NUCLEOTIDE SEQUENCE [LARGE SCALE GENOMIC DNA]</scope>
    <source>
        <strain evidence="3 4">EGI 6500705</strain>
    </source>
</reference>
<dbReference type="RefSeq" id="WP_127051496.1">
    <property type="nucleotide sequence ID" value="NZ_RZGZ01000006.1"/>
</dbReference>
<protein>
    <submittedName>
        <fullName evidence="3">Uncharacterized protein</fullName>
    </submittedName>
</protein>
<feature type="compositionally biased region" description="Polar residues" evidence="1">
    <location>
        <begin position="38"/>
        <end position="58"/>
    </location>
</feature>